<reference evidence="1" key="1">
    <citation type="submission" date="2023-04" db="EMBL/GenBank/DDBJ databases">
        <title>A chromosome-level genome assembly of the parasitoid wasp Eretmocerus hayati.</title>
        <authorList>
            <person name="Zhong Y."/>
            <person name="Liu S."/>
            <person name="Liu Y."/>
        </authorList>
    </citation>
    <scope>NUCLEOTIDE SEQUENCE</scope>
    <source>
        <strain evidence="1">ZJU_SS_LIU_2023</strain>
    </source>
</reference>
<name>A0ACC2PRU4_9HYME</name>
<keyword evidence="2" id="KW-1185">Reference proteome</keyword>
<gene>
    <name evidence="1" type="ORF">QAD02_021516</name>
</gene>
<evidence type="ECO:0000313" key="1">
    <source>
        <dbReference type="EMBL" id="KAJ8685723.1"/>
    </source>
</evidence>
<sequence>MSLRNVHSRSGIQYSESTSMNVTHILQCPVVSAGASRGSGLKTNLMKSSSRNSRYCGIRQSRDANSQDELTPSSPRFAIQYSESTNTTKAHIIQYPAVTLGSSDGRKSYHVSRLSKRYGSKGSIVVFHSNYAHSNAPGEKAVDVPPAIPMGGDANIRLSMSILVAQYRIRSPRV</sequence>
<protein>
    <submittedName>
        <fullName evidence="1">Uncharacterized protein</fullName>
    </submittedName>
</protein>
<proteinExistence type="predicted"/>
<accession>A0ACC2PRU4</accession>
<organism evidence="1 2">
    <name type="scientific">Eretmocerus hayati</name>
    <dbReference type="NCBI Taxonomy" id="131215"/>
    <lineage>
        <taxon>Eukaryota</taxon>
        <taxon>Metazoa</taxon>
        <taxon>Ecdysozoa</taxon>
        <taxon>Arthropoda</taxon>
        <taxon>Hexapoda</taxon>
        <taxon>Insecta</taxon>
        <taxon>Pterygota</taxon>
        <taxon>Neoptera</taxon>
        <taxon>Endopterygota</taxon>
        <taxon>Hymenoptera</taxon>
        <taxon>Apocrita</taxon>
        <taxon>Proctotrupomorpha</taxon>
        <taxon>Chalcidoidea</taxon>
        <taxon>Aphelinidae</taxon>
        <taxon>Aphelininae</taxon>
        <taxon>Eretmocerus</taxon>
    </lineage>
</organism>
<comment type="caution">
    <text evidence="1">The sequence shown here is derived from an EMBL/GenBank/DDBJ whole genome shotgun (WGS) entry which is preliminary data.</text>
</comment>
<dbReference type="EMBL" id="CM056741">
    <property type="protein sequence ID" value="KAJ8685723.1"/>
    <property type="molecule type" value="Genomic_DNA"/>
</dbReference>
<evidence type="ECO:0000313" key="2">
    <source>
        <dbReference type="Proteomes" id="UP001239111"/>
    </source>
</evidence>
<dbReference type="Proteomes" id="UP001239111">
    <property type="component" value="Chromosome 1"/>
</dbReference>